<feature type="region of interest" description="Disordered" evidence="1">
    <location>
        <begin position="1"/>
        <end position="28"/>
    </location>
</feature>
<protein>
    <submittedName>
        <fullName evidence="2">Uncharacterized protein</fullName>
    </submittedName>
</protein>
<dbReference type="AlphaFoldDB" id="A0A2K8T870"/>
<evidence type="ECO:0000313" key="2">
    <source>
        <dbReference type="EMBL" id="AUB43897.1"/>
    </source>
</evidence>
<evidence type="ECO:0000256" key="1">
    <source>
        <dbReference type="SAM" id="MobiDB-lite"/>
    </source>
</evidence>
<proteinExistence type="predicted"/>
<accession>A0A2K8T870</accession>
<dbReference type="Proteomes" id="UP000232003">
    <property type="component" value="Plasmid pNFSY07"/>
</dbReference>
<geneLocation type="plasmid" evidence="3">
    <name>pnfsy07</name>
</geneLocation>
<keyword evidence="2" id="KW-0614">Plasmid</keyword>
<name>A0A2K8T870_9NOSO</name>
<evidence type="ECO:0000313" key="3">
    <source>
        <dbReference type="Proteomes" id="UP000232003"/>
    </source>
</evidence>
<gene>
    <name evidence="2" type="ORF">COO91_10106</name>
</gene>
<dbReference type="RefSeq" id="WP_100903844.1">
    <property type="nucleotide sequence ID" value="NZ_CAWNNC010000008.1"/>
</dbReference>
<dbReference type="KEGG" id="nfl:COO91_10106"/>
<sequence length="104" mass="12127">MGEAKRRRLLDPNYGLPKIPNTSEPTSKEVFKKQTDFKTVPKNHFINSHYELPKLYLKCRFIPLFCHFPGGRSPFSKTLRFTESACVHIQRMHSCFNPDERATA</sequence>
<reference evidence="2 3" key="1">
    <citation type="submission" date="2017-11" db="EMBL/GenBank/DDBJ databases">
        <title>Complete genome of a free-living desiccation-tolerant cyanobacterium and its photosynthetic adaptation to extreme terrestrial habitat.</title>
        <authorList>
            <person name="Shang J."/>
        </authorList>
    </citation>
    <scope>NUCLEOTIDE SEQUENCE [LARGE SCALE GENOMIC DNA]</scope>
    <source>
        <strain evidence="2 3">CCNUN1</strain>
        <plasmid evidence="3">pnfsy07</plasmid>
    </source>
</reference>
<keyword evidence="3" id="KW-1185">Reference proteome</keyword>
<organism evidence="2 3">
    <name type="scientific">Nostoc flagelliforme CCNUN1</name>
    <dbReference type="NCBI Taxonomy" id="2038116"/>
    <lineage>
        <taxon>Bacteria</taxon>
        <taxon>Bacillati</taxon>
        <taxon>Cyanobacteriota</taxon>
        <taxon>Cyanophyceae</taxon>
        <taxon>Nostocales</taxon>
        <taxon>Nostocaceae</taxon>
        <taxon>Nostoc</taxon>
    </lineage>
</organism>
<dbReference type="EMBL" id="CP024792">
    <property type="protein sequence ID" value="AUB43897.1"/>
    <property type="molecule type" value="Genomic_DNA"/>
</dbReference>